<gene>
    <name evidence="2" type="ORF">H8B09_20925</name>
</gene>
<evidence type="ECO:0000313" key="3">
    <source>
        <dbReference type="Proteomes" id="UP000609346"/>
    </source>
</evidence>
<dbReference type="InterPro" id="IPR049785">
    <property type="entry name" value="GT-D-like_firm"/>
</dbReference>
<dbReference type="EMBL" id="JACXZA010000005">
    <property type="protein sequence ID" value="MBD3921244.1"/>
    <property type="molecule type" value="Genomic_DNA"/>
</dbReference>
<evidence type="ECO:0000259" key="1">
    <source>
        <dbReference type="Pfam" id="PF22882"/>
    </source>
</evidence>
<dbReference type="InterPro" id="IPR055171">
    <property type="entry name" value="GT-D-like"/>
</dbReference>
<organism evidence="2 3">
    <name type="scientific">Paenibacillus terricola</name>
    <dbReference type="NCBI Taxonomy" id="2763503"/>
    <lineage>
        <taxon>Bacteria</taxon>
        <taxon>Bacillati</taxon>
        <taxon>Bacillota</taxon>
        <taxon>Bacilli</taxon>
        <taxon>Bacillales</taxon>
        <taxon>Paenibacillaceae</taxon>
        <taxon>Paenibacillus</taxon>
    </lineage>
</organism>
<dbReference type="NCBIfam" id="NF040628">
    <property type="entry name" value="GT-D_rel"/>
    <property type="match status" value="1"/>
</dbReference>
<name>A0ABR8N470_9BACL</name>
<protein>
    <recommendedName>
        <fullName evidence="1">GT-D fold-like domain-containing protein</fullName>
    </recommendedName>
</protein>
<keyword evidence="3" id="KW-1185">Reference proteome</keyword>
<accession>A0ABR8N470</accession>
<dbReference type="Pfam" id="PF22882">
    <property type="entry name" value="GT-D-like"/>
    <property type="match status" value="1"/>
</dbReference>
<feature type="domain" description="GT-D fold-like" evidence="1">
    <location>
        <begin position="20"/>
        <end position="243"/>
    </location>
</feature>
<dbReference type="Proteomes" id="UP000609346">
    <property type="component" value="Unassembled WGS sequence"/>
</dbReference>
<sequence>MQQLLILRGKRGWRLSVYLELNDVLRKIDQALVDRKPLSLVRVGDGENIVLAQRSVWTVRRVLRERWAIKANNGEKGVTLPNIKLRNELVKSIKAASIVGLLPLDDEQIKAPSYLKRPLTNRIFRHFKLNPDVQCHACVNREMPSSDQFWRILRRRRILIITRNPEPLKEILEQKPLGLHVAYTIPFSHYDQIEETMDIVKTIRHKFDIALISCGVNAVILAPRIAELTGKVALDFGKGPDRIAAALKARARLLSKRPIR</sequence>
<comment type="caution">
    <text evidence="2">The sequence shown here is derived from an EMBL/GenBank/DDBJ whole genome shotgun (WGS) entry which is preliminary data.</text>
</comment>
<reference evidence="2 3" key="1">
    <citation type="submission" date="2020-09" db="EMBL/GenBank/DDBJ databases">
        <title>Paenibacillus sp. strain PR3 16S rRNA gene Genome sequencing and assembly.</title>
        <authorList>
            <person name="Kim J."/>
        </authorList>
    </citation>
    <scope>NUCLEOTIDE SEQUENCE [LARGE SCALE GENOMIC DNA]</scope>
    <source>
        <strain evidence="2 3">PR3</strain>
    </source>
</reference>
<evidence type="ECO:0000313" key="2">
    <source>
        <dbReference type="EMBL" id="MBD3921244.1"/>
    </source>
</evidence>
<proteinExistence type="predicted"/>